<protein>
    <submittedName>
        <fullName evidence="1">Uncharacterized protein</fullName>
    </submittedName>
</protein>
<dbReference type="OrthoDB" id="2155584at2"/>
<sequence>MNNTFQKRQAKKYYNKCHNFLSKDPLPNLRNNGSHVAERSNNEYYSSTFKHINTNELSGKNLEKVLAISFEEPHLFPDEQTYYIRDISENKETEYNSLLFSLREYQKKAKETTSVIMNRYFDDKRVPYSLMQKLGKPFGYKSTLPYVLGETCFVPDRGATKNSASWYSLHNISHFFLTQ</sequence>
<accession>A0A5R9C734</accession>
<comment type="caution">
    <text evidence="1">The sequence shown here is derived from an EMBL/GenBank/DDBJ whole genome shotgun (WGS) entry which is preliminary data.</text>
</comment>
<name>A0A5R9C734_9LACT</name>
<organism evidence="1 2">
    <name type="scientific">Marinilactibacillus psychrotolerans</name>
    <dbReference type="NCBI Taxonomy" id="191770"/>
    <lineage>
        <taxon>Bacteria</taxon>
        <taxon>Bacillati</taxon>
        <taxon>Bacillota</taxon>
        <taxon>Bacilli</taxon>
        <taxon>Lactobacillales</taxon>
        <taxon>Carnobacteriaceae</taxon>
        <taxon>Marinilactibacillus</taxon>
    </lineage>
</organism>
<reference evidence="1 2" key="1">
    <citation type="submission" date="2019-05" db="EMBL/GenBank/DDBJ databases">
        <title>The metagenome of a microbial culture collection derived from dairy environment covers the genomic content of the human microbiome.</title>
        <authorList>
            <person name="Roder T."/>
            <person name="Wuthrich D."/>
            <person name="Sattari Z."/>
            <person name="Von Ah U."/>
            <person name="Bar C."/>
            <person name="Ronchi F."/>
            <person name="Macpherson A.J."/>
            <person name="Ganal-Vonarburg S.C."/>
            <person name="Bruggmann R."/>
            <person name="Vergeres G."/>
        </authorList>
    </citation>
    <scope>NUCLEOTIDE SEQUENCE [LARGE SCALE GENOMIC DNA]</scope>
    <source>
        <strain evidence="1 2">FAM 24235</strain>
    </source>
</reference>
<dbReference type="RefSeq" id="WP_138470831.1">
    <property type="nucleotide sequence ID" value="NZ_VBTE01000004.1"/>
</dbReference>
<proteinExistence type="predicted"/>
<dbReference type="AlphaFoldDB" id="A0A5R9C734"/>
<evidence type="ECO:0000313" key="2">
    <source>
        <dbReference type="Proteomes" id="UP000307201"/>
    </source>
</evidence>
<dbReference type="Proteomes" id="UP000307201">
    <property type="component" value="Unassembled WGS sequence"/>
</dbReference>
<evidence type="ECO:0000313" key="1">
    <source>
        <dbReference type="EMBL" id="TLQ08995.1"/>
    </source>
</evidence>
<dbReference type="EMBL" id="VBTE01000004">
    <property type="protein sequence ID" value="TLQ08995.1"/>
    <property type="molecule type" value="Genomic_DNA"/>
</dbReference>
<gene>
    <name evidence="1" type="ORF">FEZ48_02250</name>
</gene>